<dbReference type="Proteomes" id="UP000054695">
    <property type="component" value="Unassembled WGS sequence"/>
</dbReference>
<dbReference type="PATRIC" id="fig|447.4.peg.1887"/>
<dbReference type="EMBL" id="LNXU01000019">
    <property type="protein sequence ID" value="KTC73125.1"/>
    <property type="molecule type" value="Genomic_DNA"/>
</dbReference>
<dbReference type="PANTHER" id="PTHR36698:SF2">
    <property type="entry name" value="MCE_MLAD DOMAIN-CONTAINING PROTEIN"/>
    <property type="match status" value="1"/>
</dbReference>
<organism evidence="3 4">
    <name type="scientific">Legionella bozemanae</name>
    <name type="common">Fluoribacter bozemanae</name>
    <dbReference type="NCBI Taxonomy" id="447"/>
    <lineage>
        <taxon>Bacteria</taxon>
        <taxon>Pseudomonadati</taxon>
        <taxon>Pseudomonadota</taxon>
        <taxon>Gammaproteobacteria</taxon>
        <taxon>Legionellales</taxon>
        <taxon>Legionellaceae</taxon>
        <taxon>Legionella</taxon>
    </lineage>
</organism>
<feature type="domain" description="Mce/MlaD" evidence="2">
    <location>
        <begin position="38"/>
        <end position="114"/>
    </location>
</feature>
<keyword evidence="1" id="KW-1133">Transmembrane helix</keyword>
<sequence length="300" mass="32679">MEAKTNYTIVGVVVLILLVGLVATMLWLSVGFNQKKYSTYTVYMHEAASGLTKDAPVKFNGVQVGYVKEIKLNQSDPRQVEILLNIEEGTPVTTSTYATLNSQGITGVTYIGLSASTSDLTPIHQMPGEPFPVIPSKPSVFTQLDSILKKVSEDVGTVSDEAKRIFNEENAKHIRHILTNVDHFSKDLSRNGKNLNALMDNLAKTSRDFPHMLTELRVGISKFNTMAESLSQAGNSVSKTMGTGKNAIDKISEEALPPAVILLRRLNTISANLEKVSSEMRQNPAVVIRGTKPPKPGPGE</sequence>
<accession>A0A0W0RQ00</accession>
<name>A0A0W0RQ00_LEGBO</name>
<dbReference type="PANTHER" id="PTHR36698">
    <property type="entry name" value="BLL5892 PROTEIN"/>
    <property type="match status" value="1"/>
</dbReference>
<evidence type="ECO:0000313" key="3">
    <source>
        <dbReference type="EMBL" id="KTC73125.1"/>
    </source>
</evidence>
<keyword evidence="1" id="KW-0472">Membrane</keyword>
<keyword evidence="1" id="KW-0812">Transmembrane</keyword>
<feature type="transmembrane region" description="Helical" evidence="1">
    <location>
        <begin position="6"/>
        <end position="28"/>
    </location>
</feature>
<evidence type="ECO:0000256" key="1">
    <source>
        <dbReference type="SAM" id="Phobius"/>
    </source>
</evidence>
<comment type="caution">
    <text evidence="3">The sequence shown here is derived from an EMBL/GenBank/DDBJ whole genome shotgun (WGS) entry which is preliminary data.</text>
</comment>
<dbReference type="RefSeq" id="WP_174223913.1">
    <property type="nucleotide sequence ID" value="NZ_CAAAIY010000030.1"/>
</dbReference>
<dbReference type="Pfam" id="PF02470">
    <property type="entry name" value="MlaD"/>
    <property type="match status" value="1"/>
</dbReference>
<proteinExistence type="predicted"/>
<keyword evidence="4" id="KW-1185">Reference proteome</keyword>
<dbReference type="AlphaFoldDB" id="A0A0W0RQ00"/>
<evidence type="ECO:0000259" key="2">
    <source>
        <dbReference type="Pfam" id="PF02470"/>
    </source>
</evidence>
<dbReference type="Gene3D" id="1.10.287.950">
    <property type="entry name" value="Methyl-accepting chemotaxis protein"/>
    <property type="match status" value="1"/>
</dbReference>
<gene>
    <name evidence="3" type="ORF">Lboz_1771</name>
</gene>
<dbReference type="InterPro" id="IPR003399">
    <property type="entry name" value="Mce/MlaD"/>
</dbReference>
<reference evidence="3 4" key="1">
    <citation type="submission" date="2015-11" db="EMBL/GenBank/DDBJ databases">
        <title>Genomic analysis of 38 Legionella species identifies large and diverse effector repertoires.</title>
        <authorList>
            <person name="Burstein D."/>
            <person name="Amaro F."/>
            <person name="Zusman T."/>
            <person name="Lifshitz Z."/>
            <person name="Cohen O."/>
            <person name="Gilbert J.A."/>
            <person name="Pupko T."/>
            <person name="Shuman H.A."/>
            <person name="Segal G."/>
        </authorList>
    </citation>
    <scope>NUCLEOTIDE SEQUENCE [LARGE SCALE GENOMIC DNA]</scope>
    <source>
        <strain evidence="3 4">WIGA</strain>
    </source>
</reference>
<dbReference type="STRING" id="447.Lboz_1771"/>
<protein>
    <submittedName>
        <fullName evidence="3">Mammalian cell entry related domain protein</fullName>
    </submittedName>
</protein>
<evidence type="ECO:0000313" key="4">
    <source>
        <dbReference type="Proteomes" id="UP000054695"/>
    </source>
</evidence>